<proteinExistence type="predicted"/>
<feature type="chain" id="PRO_5007871234" evidence="1">
    <location>
        <begin position="18"/>
        <end position="373"/>
    </location>
</feature>
<protein>
    <submittedName>
        <fullName evidence="2">Uncharacterized protein</fullName>
    </submittedName>
</protein>
<name>A0A166BJS2_EXIGL</name>
<evidence type="ECO:0000313" key="2">
    <source>
        <dbReference type="EMBL" id="KZW01730.1"/>
    </source>
</evidence>
<keyword evidence="1" id="KW-0732">Signal</keyword>
<dbReference type="OrthoDB" id="102511at2759"/>
<organism evidence="2 3">
    <name type="scientific">Exidia glandulosa HHB12029</name>
    <dbReference type="NCBI Taxonomy" id="1314781"/>
    <lineage>
        <taxon>Eukaryota</taxon>
        <taxon>Fungi</taxon>
        <taxon>Dikarya</taxon>
        <taxon>Basidiomycota</taxon>
        <taxon>Agaricomycotina</taxon>
        <taxon>Agaricomycetes</taxon>
        <taxon>Auriculariales</taxon>
        <taxon>Exidiaceae</taxon>
        <taxon>Exidia</taxon>
    </lineage>
</organism>
<evidence type="ECO:0000256" key="1">
    <source>
        <dbReference type="SAM" id="SignalP"/>
    </source>
</evidence>
<reference evidence="2 3" key="1">
    <citation type="journal article" date="2016" name="Mol. Biol. Evol.">
        <title>Comparative Genomics of Early-Diverging Mushroom-Forming Fungi Provides Insights into the Origins of Lignocellulose Decay Capabilities.</title>
        <authorList>
            <person name="Nagy L.G."/>
            <person name="Riley R."/>
            <person name="Tritt A."/>
            <person name="Adam C."/>
            <person name="Daum C."/>
            <person name="Floudas D."/>
            <person name="Sun H."/>
            <person name="Yadav J.S."/>
            <person name="Pangilinan J."/>
            <person name="Larsson K.H."/>
            <person name="Matsuura K."/>
            <person name="Barry K."/>
            <person name="Labutti K."/>
            <person name="Kuo R."/>
            <person name="Ohm R.A."/>
            <person name="Bhattacharya S.S."/>
            <person name="Shirouzu T."/>
            <person name="Yoshinaga Y."/>
            <person name="Martin F.M."/>
            <person name="Grigoriev I.V."/>
            <person name="Hibbett D.S."/>
        </authorList>
    </citation>
    <scope>NUCLEOTIDE SEQUENCE [LARGE SCALE GENOMIC DNA]</scope>
    <source>
        <strain evidence="2 3">HHB12029</strain>
    </source>
</reference>
<dbReference type="STRING" id="1314781.A0A166BJS2"/>
<dbReference type="AlphaFoldDB" id="A0A166BJS2"/>
<dbReference type="Proteomes" id="UP000077266">
    <property type="component" value="Unassembled WGS sequence"/>
</dbReference>
<feature type="signal peptide" evidence="1">
    <location>
        <begin position="1"/>
        <end position="17"/>
    </location>
</feature>
<dbReference type="EMBL" id="KV425892">
    <property type="protein sequence ID" value="KZW01730.1"/>
    <property type="molecule type" value="Genomic_DNA"/>
</dbReference>
<keyword evidence="3" id="KW-1185">Reference proteome</keyword>
<evidence type="ECO:0000313" key="3">
    <source>
        <dbReference type="Proteomes" id="UP000077266"/>
    </source>
</evidence>
<dbReference type="InParanoid" id="A0A166BJS2"/>
<accession>A0A166BJS2</accession>
<gene>
    <name evidence="2" type="ORF">EXIGLDRAFT_48266</name>
</gene>
<sequence length="373" mass="42030">MLEVLFWLAWDLVPGSGPVAVQPVKTPYETDLGRKLLLEDEGAQIPQDVESVRLVLLVEAFNLEKVLEDDTFELVAFPQDASTILSAPQQLTLVHDLVVCANDPRYSPITLAWACVLFRPHPAAEEQDAIPENYPSYRVRARVCHQLELEYSRWSEDRPTQRARSPAERDAFQLSVYRLWLFSLFCSDDCSFQDASNDDLFSDPGFRAKIFYAAYTAREIHNLHAIIDWMREVIGRYWSTGSMSSRPIRMRCIVGGPQTVLDIIETPHQCCTILEAVRGLVYAGRQGCAGDPRFIYEARTLSATTAAVNAIPAGIDRRIITPDLYEPLCWKYLTGPGVPLFSPFSSYATCAHVVLADWENSPLDLRIDDSLPN</sequence>